<keyword evidence="1" id="KW-0732">Signal</keyword>
<protein>
    <submittedName>
        <fullName evidence="2">Uncharacterized protein</fullName>
    </submittedName>
</protein>
<proteinExistence type="predicted"/>
<accession>A0A2D1R7G3</accession>
<dbReference type="AlphaFoldDB" id="A0A2D1R7G3"/>
<sequence length="99" mass="10538">MRKEIRTAAVALVALCAAGTASAAPDKTSKIVEVNSKKYRVVTQGRAVLVANKAFFVAYDVNERDDQRAAVKLATGCGITDELPSNDAKLRGKLDCPSK</sequence>
<dbReference type="Proteomes" id="UP000037029">
    <property type="component" value="Chromosome"/>
</dbReference>
<feature type="chain" id="PRO_5013702597" evidence="1">
    <location>
        <begin position="24"/>
        <end position="99"/>
    </location>
</feature>
<evidence type="ECO:0000256" key="1">
    <source>
        <dbReference type="SAM" id="SignalP"/>
    </source>
</evidence>
<name>A0A2D1R7G3_SPHYA</name>
<dbReference type="RefSeq" id="WP_048937767.1">
    <property type="nucleotide sequence ID" value="NZ_CP020925.1"/>
</dbReference>
<reference evidence="2 3" key="1">
    <citation type="submission" date="2017-04" db="EMBL/GenBank/DDBJ databases">
        <title>Characterization, genome and methylation analysis of a phthalic acid esters degrading strain Sphingobium yanoikuyae SHJ.</title>
        <authorList>
            <person name="Feng L."/>
        </authorList>
    </citation>
    <scope>NUCLEOTIDE SEQUENCE [LARGE SCALE GENOMIC DNA]</scope>
    <source>
        <strain evidence="2 3">SHJ</strain>
    </source>
</reference>
<dbReference type="EMBL" id="CP020925">
    <property type="protein sequence ID" value="ATP20799.1"/>
    <property type="molecule type" value="Genomic_DNA"/>
</dbReference>
<evidence type="ECO:0000313" key="2">
    <source>
        <dbReference type="EMBL" id="ATP20799.1"/>
    </source>
</evidence>
<feature type="signal peptide" evidence="1">
    <location>
        <begin position="1"/>
        <end position="23"/>
    </location>
</feature>
<organism evidence="2 3">
    <name type="scientific">Sphingobium yanoikuyae</name>
    <name type="common">Sphingomonas yanoikuyae</name>
    <dbReference type="NCBI Taxonomy" id="13690"/>
    <lineage>
        <taxon>Bacteria</taxon>
        <taxon>Pseudomonadati</taxon>
        <taxon>Pseudomonadota</taxon>
        <taxon>Alphaproteobacteria</taxon>
        <taxon>Sphingomonadales</taxon>
        <taxon>Sphingomonadaceae</taxon>
        <taxon>Sphingobium</taxon>
    </lineage>
</organism>
<gene>
    <name evidence="2" type="ORF">BV87_22060</name>
</gene>
<evidence type="ECO:0000313" key="3">
    <source>
        <dbReference type="Proteomes" id="UP000037029"/>
    </source>
</evidence>